<organism evidence="2 3">
    <name type="scientific">Halobacteriovorax marinus</name>
    <dbReference type="NCBI Taxonomy" id="97084"/>
    <lineage>
        <taxon>Bacteria</taxon>
        <taxon>Pseudomonadati</taxon>
        <taxon>Bdellovibrionota</taxon>
        <taxon>Bacteriovoracia</taxon>
        <taxon>Bacteriovoracales</taxon>
        <taxon>Halobacteriovoraceae</taxon>
        <taxon>Halobacteriovorax</taxon>
    </lineage>
</organism>
<feature type="domain" description="PilZ" evidence="1">
    <location>
        <begin position="20"/>
        <end position="120"/>
    </location>
</feature>
<proteinExistence type="predicted"/>
<dbReference type="Pfam" id="PF07238">
    <property type="entry name" value="PilZ"/>
    <property type="match status" value="1"/>
</dbReference>
<dbReference type="GO" id="GO:0035438">
    <property type="term" value="F:cyclic-di-GMP binding"/>
    <property type="evidence" value="ECO:0007669"/>
    <property type="project" value="InterPro"/>
</dbReference>
<dbReference type="Gene3D" id="2.40.10.220">
    <property type="entry name" value="predicted glycosyltransferase like domains"/>
    <property type="match status" value="1"/>
</dbReference>
<dbReference type="EMBL" id="MAAO01000004">
    <property type="protein sequence ID" value="OUR98543.1"/>
    <property type="molecule type" value="Genomic_DNA"/>
</dbReference>
<dbReference type="AlphaFoldDB" id="A0A1Y5FFW3"/>
<dbReference type="SUPFAM" id="SSF141371">
    <property type="entry name" value="PilZ domain-like"/>
    <property type="match status" value="1"/>
</dbReference>
<protein>
    <recommendedName>
        <fullName evidence="1">PilZ domain-containing protein</fullName>
    </recommendedName>
</protein>
<comment type="caution">
    <text evidence="2">The sequence shown here is derived from an EMBL/GenBank/DDBJ whole genome shotgun (WGS) entry which is preliminary data.</text>
</comment>
<dbReference type="InterPro" id="IPR009875">
    <property type="entry name" value="PilZ_domain"/>
</dbReference>
<evidence type="ECO:0000313" key="3">
    <source>
        <dbReference type="Proteomes" id="UP000196531"/>
    </source>
</evidence>
<evidence type="ECO:0000313" key="2">
    <source>
        <dbReference type="EMBL" id="OUR98543.1"/>
    </source>
</evidence>
<dbReference type="Proteomes" id="UP000196531">
    <property type="component" value="Unassembled WGS sequence"/>
</dbReference>
<name>A0A1Y5FFW3_9BACT</name>
<reference evidence="3" key="1">
    <citation type="journal article" date="2017" name="Proc. Natl. Acad. Sci. U.S.A.">
        <title>Simulation of Deepwater Horizon oil plume reveals substrate specialization within a complex community of hydrocarbon-degraders.</title>
        <authorList>
            <person name="Hu P."/>
            <person name="Dubinsky E.A."/>
            <person name="Probst A.J."/>
            <person name="Wang J."/>
            <person name="Sieber C.M.K."/>
            <person name="Tom L.M."/>
            <person name="Gardinali P."/>
            <person name="Banfield J.F."/>
            <person name="Atlas R.M."/>
            <person name="Andersen G.L."/>
        </authorList>
    </citation>
    <scope>NUCLEOTIDE SEQUENCE [LARGE SCALE GENOMIC DNA]</scope>
</reference>
<gene>
    <name evidence="2" type="ORF">A9Q84_03780</name>
</gene>
<evidence type="ECO:0000259" key="1">
    <source>
        <dbReference type="Pfam" id="PF07238"/>
    </source>
</evidence>
<accession>A0A1Y5FFW3</accession>
<sequence length="152" mass="17915">MTDKVLNFVEKRKENVEQKRRSFERVLFQNFLGAYSVIDQAGTIYPIELVDVSHDGCLFQIPWEPSRDAKIENDTEITMRMYFTKQSYIPVVVNVKYGKEHLSKNGNTYMQYGCEFDQSLPSFKAMNHFIEFMYSFAEHSAIDRGDQKAFFY</sequence>